<dbReference type="EMBL" id="KV878240">
    <property type="protein sequence ID" value="OJZ87101.1"/>
    <property type="molecule type" value="Genomic_DNA"/>
</dbReference>
<gene>
    <name evidence="2" type="ORF">ASPFODRAFT_44720</name>
</gene>
<dbReference type="VEuPathDB" id="FungiDB:ASPFODRAFT_44720"/>
<evidence type="ECO:0000256" key="1">
    <source>
        <dbReference type="SAM" id="SignalP"/>
    </source>
</evidence>
<feature type="signal peptide" evidence="1">
    <location>
        <begin position="1"/>
        <end position="28"/>
    </location>
</feature>
<proteinExistence type="predicted"/>
<name>A0A1M3TK15_ASPLC</name>
<protein>
    <recommendedName>
        <fullName evidence="4">Prion-inhibition and propagation HeLo domain-containing protein</fullName>
    </recommendedName>
</protein>
<evidence type="ECO:0000313" key="2">
    <source>
        <dbReference type="EMBL" id="OJZ87101.1"/>
    </source>
</evidence>
<organism evidence="2 3">
    <name type="scientific">Aspergillus luchuensis (strain CBS 106.47)</name>
    <dbReference type="NCBI Taxonomy" id="1137211"/>
    <lineage>
        <taxon>Eukaryota</taxon>
        <taxon>Fungi</taxon>
        <taxon>Dikarya</taxon>
        <taxon>Ascomycota</taxon>
        <taxon>Pezizomycotina</taxon>
        <taxon>Eurotiomycetes</taxon>
        <taxon>Eurotiomycetidae</taxon>
        <taxon>Eurotiales</taxon>
        <taxon>Aspergillaceae</taxon>
        <taxon>Aspergillus</taxon>
        <taxon>Aspergillus subgen. Circumdati</taxon>
    </lineage>
</organism>
<feature type="chain" id="PRO_5012409099" description="Prion-inhibition and propagation HeLo domain-containing protein" evidence="1">
    <location>
        <begin position="29"/>
        <end position="69"/>
    </location>
</feature>
<evidence type="ECO:0000313" key="3">
    <source>
        <dbReference type="Proteomes" id="UP000184063"/>
    </source>
</evidence>
<accession>A0A1M3TK15</accession>
<dbReference type="AlphaFoldDB" id="A0A1M3TK15"/>
<reference evidence="3" key="1">
    <citation type="journal article" date="2017" name="Genome Biol.">
        <title>Comparative genomics reveals high biological diversity and specific adaptations in the industrially and medically important fungal genus Aspergillus.</title>
        <authorList>
            <person name="de Vries R.P."/>
            <person name="Riley R."/>
            <person name="Wiebenga A."/>
            <person name="Aguilar-Osorio G."/>
            <person name="Amillis S."/>
            <person name="Uchima C.A."/>
            <person name="Anderluh G."/>
            <person name="Asadollahi M."/>
            <person name="Askin M."/>
            <person name="Barry K."/>
            <person name="Battaglia E."/>
            <person name="Bayram O."/>
            <person name="Benocci T."/>
            <person name="Braus-Stromeyer S.A."/>
            <person name="Caldana C."/>
            <person name="Canovas D."/>
            <person name="Cerqueira G.C."/>
            <person name="Chen F."/>
            <person name="Chen W."/>
            <person name="Choi C."/>
            <person name="Clum A."/>
            <person name="Dos Santos R.A."/>
            <person name="Damasio A.R."/>
            <person name="Diallinas G."/>
            <person name="Emri T."/>
            <person name="Fekete E."/>
            <person name="Flipphi M."/>
            <person name="Freyberg S."/>
            <person name="Gallo A."/>
            <person name="Gournas C."/>
            <person name="Habgood R."/>
            <person name="Hainaut M."/>
            <person name="Harispe M.L."/>
            <person name="Henrissat B."/>
            <person name="Hilden K.S."/>
            <person name="Hope R."/>
            <person name="Hossain A."/>
            <person name="Karabika E."/>
            <person name="Karaffa L."/>
            <person name="Karanyi Z."/>
            <person name="Krasevec N."/>
            <person name="Kuo A."/>
            <person name="Kusch H."/>
            <person name="LaButti K."/>
            <person name="Lagendijk E.L."/>
            <person name="Lapidus A."/>
            <person name="Levasseur A."/>
            <person name="Lindquist E."/>
            <person name="Lipzen A."/>
            <person name="Logrieco A.F."/>
            <person name="MacCabe A."/>
            <person name="Maekelae M.R."/>
            <person name="Malavazi I."/>
            <person name="Melin P."/>
            <person name="Meyer V."/>
            <person name="Mielnichuk N."/>
            <person name="Miskei M."/>
            <person name="Molnar A.P."/>
            <person name="Mule G."/>
            <person name="Ngan C.Y."/>
            <person name="Orejas M."/>
            <person name="Orosz E."/>
            <person name="Ouedraogo J.P."/>
            <person name="Overkamp K.M."/>
            <person name="Park H.-S."/>
            <person name="Perrone G."/>
            <person name="Piumi F."/>
            <person name="Punt P.J."/>
            <person name="Ram A.F."/>
            <person name="Ramon A."/>
            <person name="Rauscher S."/>
            <person name="Record E."/>
            <person name="Riano-Pachon D.M."/>
            <person name="Robert V."/>
            <person name="Roehrig J."/>
            <person name="Ruller R."/>
            <person name="Salamov A."/>
            <person name="Salih N.S."/>
            <person name="Samson R.A."/>
            <person name="Sandor E."/>
            <person name="Sanguinetti M."/>
            <person name="Schuetze T."/>
            <person name="Sepcic K."/>
            <person name="Shelest E."/>
            <person name="Sherlock G."/>
            <person name="Sophianopoulou V."/>
            <person name="Squina F.M."/>
            <person name="Sun H."/>
            <person name="Susca A."/>
            <person name="Todd R.B."/>
            <person name="Tsang A."/>
            <person name="Unkles S.E."/>
            <person name="van de Wiele N."/>
            <person name="van Rossen-Uffink D."/>
            <person name="Oliveira J.V."/>
            <person name="Vesth T.C."/>
            <person name="Visser J."/>
            <person name="Yu J.-H."/>
            <person name="Zhou M."/>
            <person name="Andersen M.R."/>
            <person name="Archer D.B."/>
            <person name="Baker S.E."/>
            <person name="Benoit I."/>
            <person name="Brakhage A.A."/>
            <person name="Braus G.H."/>
            <person name="Fischer R."/>
            <person name="Frisvad J.C."/>
            <person name="Goldman G.H."/>
            <person name="Houbraken J."/>
            <person name="Oakley B."/>
            <person name="Pocsi I."/>
            <person name="Scazzocchio C."/>
            <person name="Seiboth B."/>
            <person name="vanKuyk P.A."/>
            <person name="Wortman J."/>
            <person name="Dyer P.S."/>
            <person name="Grigoriev I.V."/>
        </authorList>
    </citation>
    <scope>NUCLEOTIDE SEQUENCE [LARGE SCALE GENOMIC DNA]</scope>
    <source>
        <strain evidence="3">CBS 106.47</strain>
    </source>
</reference>
<evidence type="ECO:0008006" key="4">
    <source>
        <dbReference type="Google" id="ProtNLM"/>
    </source>
</evidence>
<dbReference type="Proteomes" id="UP000184063">
    <property type="component" value="Unassembled WGS sequence"/>
</dbReference>
<feature type="non-terminal residue" evidence="2">
    <location>
        <position position="69"/>
    </location>
</feature>
<keyword evidence="1" id="KW-0732">Signal</keyword>
<sequence length="69" mass="7721">MATGLEAAGVVLALLPLLVHQIGSYVEGLQMLNRLKWEVYRSWMERNVDLAIRLAIPLPNSGKARRYGT</sequence>